<evidence type="ECO:0000313" key="2">
    <source>
        <dbReference type="EMBL" id="MDP2538180.1"/>
    </source>
</evidence>
<reference evidence="1" key="2">
    <citation type="submission" date="2023-07" db="EMBL/GenBank/DDBJ databases">
        <authorList>
            <person name="Aydin F."/>
            <person name="Tarhane S."/>
            <person name="Saticioglu I.B."/>
            <person name="Karakaya E."/>
            <person name="Abay S."/>
            <person name="Guran O."/>
            <person name="Bozkurt E."/>
            <person name="Uzum N."/>
            <person name="Olgun K."/>
            <person name="Jablonski D."/>
        </authorList>
    </citation>
    <scope>NUCLEOTIDE SEQUENCE</scope>
    <source>
        <strain evidence="1">Faydin-H75</strain>
    </source>
</reference>
<gene>
    <name evidence="1" type="ORF">Q5I04_00060</name>
    <name evidence="2" type="ORF">Q5I06_00060</name>
</gene>
<proteinExistence type="predicted"/>
<dbReference type="EMBL" id="JAUYZK010000001">
    <property type="protein sequence ID" value="MDP2538180.1"/>
    <property type="molecule type" value="Genomic_DNA"/>
</dbReference>
<dbReference type="EMBL" id="JAUPEV010000001">
    <property type="protein sequence ID" value="MDO7252313.1"/>
    <property type="molecule type" value="Genomic_DNA"/>
</dbReference>
<evidence type="ECO:0000313" key="3">
    <source>
        <dbReference type="Proteomes" id="UP001177258"/>
    </source>
</evidence>
<evidence type="ECO:0000313" key="4">
    <source>
        <dbReference type="Proteomes" id="UP001240777"/>
    </source>
</evidence>
<evidence type="ECO:0000313" key="1">
    <source>
        <dbReference type="EMBL" id="MDO7252313.1"/>
    </source>
</evidence>
<sequence>MAIFNFSKFVRRFFSNVFIGINIDGRVCSVKIIRIKDEKILENIAREFKTINNEIPIEVIKLIRNYQKKYSFCYVGAMSKSYNQGILRIKDKKEDYSKYGINPKECKMLDFKTWKTYIKNTEINENIERFSKINGIDYLFSPFVVIFRKIKNQLDGKTRLYILQERSSISLLVADNAEIYFGGYFMVEGEMEDVNMQDPHTEDFFDIIVPEDEKDSNEEDIEDEIGDLEDLDSDFFIDKLNEKLLIDNQEENLTKGKVDDIYKISVVTSIIQNSLMEFYSNDLYDSKFIEEFVILDAYGMSDGALNYLKDKMMIQTQKISFSIVDELVELSKIEFKRTEK</sequence>
<organism evidence="2 3">
    <name type="scientific">Helicobacter cappadocius</name>
    <dbReference type="NCBI Taxonomy" id="3063998"/>
    <lineage>
        <taxon>Bacteria</taxon>
        <taxon>Pseudomonadati</taxon>
        <taxon>Campylobacterota</taxon>
        <taxon>Epsilonproteobacteria</taxon>
        <taxon>Campylobacterales</taxon>
        <taxon>Helicobacteraceae</taxon>
        <taxon>Helicobacter</taxon>
    </lineage>
</organism>
<reference evidence="1 3" key="3">
    <citation type="journal article" date="2024" name="Syst. Appl. Microbiol.">
        <title>Helicobacter cappadocius sp. nov., from lizards: The first psychrotrophic Helicobacter species.</title>
        <authorList>
            <person name="Aydin F."/>
            <person name="Tarhane S."/>
            <person name="Karakaya E."/>
            <person name="Abay S."/>
            <person name="Kayman T."/>
            <person name="Guran O."/>
            <person name="Bozkurt E."/>
            <person name="Uzum N."/>
            <person name="Avci A."/>
            <person name="Olgun K."/>
            <person name="Jablonski D."/>
            <person name="Guran C."/>
            <person name="Burcin Saticioglu I."/>
        </authorList>
    </citation>
    <scope>NUCLEOTIDE SEQUENCE [LARGE SCALE GENOMIC DNA]</scope>
    <source>
        <strain evidence="1">Faydin-H75</strain>
        <strain evidence="3">faydin-H76</strain>
    </source>
</reference>
<dbReference type="Proteomes" id="UP001240777">
    <property type="component" value="Unassembled WGS sequence"/>
</dbReference>
<reference evidence="2 4" key="1">
    <citation type="submission" date="2023-07" db="EMBL/GenBank/DDBJ databases">
        <title>Unpublished Manusciprt.</title>
        <authorList>
            <person name="Aydin F."/>
            <person name="Tarhane S."/>
            <person name="Saticioglu I.B."/>
            <person name="Karakaya E."/>
            <person name="Abay S."/>
            <person name="Guran O."/>
            <person name="Bozkurt E."/>
            <person name="Uzum N."/>
            <person name="Olgun K."/>
            <person name="Jablonski D."/>
        </authorList>
    </citation>
    <scope>NUCLEOTIDE SEQUENCE</scope>
    <source>
        <strain evidence="4">faydin-H75</strain>
        <strain evidence="2">Faydin-H76</strain>
    </source>
</reference>
<dbReference type="AlphaFoldDB" id="A0AA90PT15"/>
<accession>A0AA90PT15</accession>
<dbReference type="RefSeq" id="WP_305516158.1">
    <property type="nucleotide sequence ID" value="NZ_JAUPEV010000001.1"/>
</dbReference>
<protein>
    <submittedName>
        <fullName evidence="2">Uncharacterized protein</fullName>
    </submittedName>
</protein>
<name>A0AA90PT15_9HELI</name>
<keyword evidence="4" id="KW-1185">Reference proteome</keyword>
<dbReference type="Proteomes" id="UP001177258">
    <property type="component" value="Unassembled WGS sequence"/>
</dbReference>
<comment type="caution">
    <text evidence="2">The sequence shown here is derived from an EMBL/GenBank/DDBJ whole genome shotgun (WGS) entry which is preliminary data.</text>
</comment>